<evidence type="ECO:0000313" key="2">
    <source>
        <dbReference type="EMBL" id="TGE35873.1"/>
    </source>
</evidence>
<dbReference type="RefSeq" id="WP_135550824.1">
    <property type="nucleotide sequence ID" value="NZ_SPQQ01000010.1"/>
</dbReference>
<sequence>MIETIKEYLVSLGFKTDNSSLNAAQAAMKKAENSVDSFANSSVKSFAKAAVGVVTFVATANLALGKFIVELAQADLQTEMFARKMWMSKDAAKAYQSSIDALGVSVNDLYLSTELMDKYLDLNRQARDMGVPAEEYDKQMRGVRDITFQFQRLKLEGTYALQWIGYYLTKYLAGPLGDIKGWLTKVNDEVQRTMPIWTKRVAEVASWFVRLGKAAWSIRDALGAVVGVLAGFKMISMLTNPLGLLILGMTALLLLVDDFNTFKDGGKSAFPRLWEWVERFKKSLEDDGTIGEFKNLLQDVLVDVKEFGDWLEKIGKSDTFKNFLSDSNDLIVIFWHGIQNTWNWLMDLGEQLRDSGALDSFGESLGEAWGSVVDLTDAIGDLLNSLGGEGGLGDLLTSGIISALNVFTGTLEEIAGLVTIIAGGIKGLTTGDFSGLEKGAELFRKGLSRALDNPIGKAIRGEDSKDEATDKLKKAMTPRSSHTSDSGGGPTPSWSSFRDSIPGASDVSTVDWSSLRKGFVAFMNSIPKEFGDITKGLFQSIKGYSDSGSLAGVGASMNYLYPQNNTSLSPISMKQTYHIYGASNPEAVATTVNRSSTAMMTRTFQGVIR</sequence>
<dbReference type="OrthoDB" id="1899649at2"/>
<evidence type="ECO:0000313" key="3">
    <source>
        <dbReference type="Proteomes" id="UP000298460"/>
    </source>
</evidence>
<proteinExistence type="predicted"/>
<dbReference type="Proteomes" id="UP000298460">
    <property type="component" value="Unassembled WGS sequence"/>
</dbReference>
<gene>
    <name evidence="2" type="ORF">E4K67_22415</name>
</gene>
<feature type="region of interest" description="Disordered" evidence="1">
    <location>
        <begin position="458"/>
        <end position="500"/>
    </location>
</feature>
<evidence type="ECO:0008006" key="4">
    <source>
        <dbReference type="Google" id="ProtNLM"/>
    </source>
</evidence>
<dbReference type="EMBL" id="SPQQ01000010">
    <property type="protein sequence ID" value="TGE35873.1"/>
    <property type="molecule type" value="Genomic_DNA"/>
</dbReference>
<organism evidence="2 3">
    <name type="scientific">Desulfosporosinus fructosivorans</name>
    <dbReference type="NCBI Taxonomy" id="2018669"/>
    <lineage>
        <taxon>Bacteria</taxon>
        <taxon>Bacillati</taxon>
        <taxon>Bacillota</taxon>
        <taxon>Clostridia</taxon>
        <taxon>Eubacteriales</taxon>
        <taxon>Desulfitobacteriaceae</taxon>
        <taxon>Desulfosporosinus</taxon>
    </lineage>
</organism>
<dbReference type="AlphaFoldDB" id="A0A4Z0R0Z6"/>
<keyword evidence="3" id="KW-1185">Reference proteome</keyword>
<protein>
    <recommendedName>
        <fullName evidence="4">Phage tail tape measure protein</fullName>
    </recommendedName>
</protein>
<feature type="compositionally biased region" description="Basic and acidic residues" evidence="1">
    <location>
        <begin position="459"/>
        <end position="473"/>
    </location>
</feature>
<name>A0A4Z0R0Z6_9FIRM</name>
<accession>A0A4Z0R0Z6</accession>
<reference evidence="2 3" key="1">
    <citation type="submission" date="2019-03" db="EMBL/GenBank/DDBJ databases">
        <title>Draft Genome Sequence of Desulfosporosinus fructosivorans Strain 63.6F, Isolated from Marine Sediment in the Baltic Sea.</title>
        <authorList>
            <person name="Hausmann B."/>
            <person name="Vandieken V."/>
            <person name="Pjevac P."/>
            <person name="Schreck K."/>
            <person name="Herbold C.W."/>
            <person name="Loy A."/>
        </authorList>
    </citation>
    <scope>NUCLEOTIDE SEQUENCE [LARGE SCALE GENOMIC DNA]</scope>
    <source>
        <strain evidence="2 3">63.6F</strain>
    </source>
</reference>
<evidence type="ECO:0000256" key="1">
    <source>
        <dbReference type="SAM" id="MobiDB-lite"/>
    </source>
</evidence>
<comment type="caution">
    <text evidence="2">The sequence shown here is derived from an EMBL/GenBank/DDBJ whole genome shotgun (WGS) entry which is preliminary data.</text>
</comment>